<dbReference type="InterPro" id="IPR005182">
    <property type="entry name" value="YdbS-like_PH"/>
</dbReference>
<organism evidence="3 4">
    <name type="scientific">Lentilactobacillus fungorum</name>
    <dbReference type="NCBI Taxonomy" id="2201250"/>
    <lineage>
        <taxon>Bacteria</taxon>
        <taxon>Bacillati</taxon>
        <taxon>Bacillota</taxon>
        <taxon>Bacilli</taxon>
        <taxon>Lactobacillales</taxon>
        <taxon>Lactobacillaceae</taxon>
        <taxon>Lentilactobacillus</taxon>
    </lineage>
</organism>
<dbReference type="InterPro" id="IPR014529">
    <property type="entry name" value="UCP026631"/>
</dbReference>
<feature type="transmembrane region" description="Helical" evidence="1">
    <location>
        <begin position="182"/>
        <end position="204"/>
    </location>
</feature>
<keyword evidence="4" id="KW-1185">Reference proteome</keyword>
<evidence type="ECO:0000256" key="1">
    <source>
        <dbReference type="SAM" id="Phobius"/>
    </source>
</evidence>
<gene>
    <name evidence="3" type="ORF">YK48G_23280</name>
</gene>
<comment type="caution">
    <text evidence="3">The sequence shown here is derived from an EMBL/GenBank/DDBJ whole genome shotgun (WGS) entry which is preliminary data.</text>
</comment>
<feature type="domain" description="YdbS-like PH" evidence="2">
    <location>
        <begin position="401"/>
        <end position="480"/>
    </location>
</feature>
<dbReference type="Proteomes" id="UP000604765">
    <property type="component" value="Unassembled WGS sequence"/>
</dbReference>
<dbReference type="EMBL" id="BNJR01000017">
    <property type="protein sequence ID" value="GHP14903.1"/>
    <property type="molecule type" value="Genomic_DNA"/>
</dbReference>
<keyword evidence="1" id="KW-0472">Membrane</keyword>
<protein>
    <submittedName>
        <fullName evidence="3">Membrane protein</fullName>
    </submittedName>
</protein>
<keyword evidence="1" id="KW-1133">Transmembrane helix</keyword>
<proteinExistence type="predicted"/>
<dbReference type="PANTHER" id="PTHR34473">
    <property type="entry name" value="UPF0699 TRANSMEMBRANE PROTEIN YDBS"/>
    <property type="match status" value="1"/>
</dbReference>
<sequence length="483" mass="54943">MTSDQRHHLNLLALFYFLFHNLFDWLVYIILTVGPLNSFLKRHGINPLVGFGGLIALIVLIIAVRYWCFTFQIGPDMLTINSGIFVKKHTHIPYGRIQTIQRSQWFFLKPFHLEKLQIETAGHDDHSPEAVLPLVNESVRAQIDRNRLTQAAGQQPIGDSNPAETDRLATPSYLINPHDLNVFALTSLGIFPLIGALFALYAKIQDMIPQRIIDSITSKIIHQSLIIIVAVGLLIVIVSIITSYLTIIQKYYKFTLTTQAGQLKTYQGLFQRSSVTIPTNRIQAIRLKQNVIRQLCRLSTIQALAASSAGDDEKSNDLMIIPVVDTSKAFATLAAFINWTPHQKVALDHLAKKSYWYFIRNAMLMTTPLIVICVYFFKFLGGLSLFLLIPAILLGWYAAGNTGWAINNNQLIMQNGHWLTRSQYIIPKKNVQSFGLRQSIWMHRNQLAHVQVSVRHGNHNQLIELRYLPIAKAETLFNWLKNR</sequence>
<feature type="transmembrane region" description="Helical" evidence="1">
    <location>
        <begin position="12"/>
        <end position="36"/>
    </location>
</feature>
<dbReference type="RefSeq" id="WP_203630871.1">
    <property type="nucleotide sequence ID" value="NZ_BNJR01000017.1"/>
</dbReference>
<evidence type="ECO:0000259" key="2">
    <source>
        <dbReference type="Pfam" id="PF03703"/>
    </source>
</evidence>
<dbReference type="PANTHER" id="PTHR34473:SF2">
    <property type="entry name" value="UPF0699 TRANSMEMBRANE PROTEIN YDBT"/>
    <property type="match status" value="1"/>
</dbReference>
<feature type="domain" description="YdbS-like PH" evidence="2">
    <location>
        <begin position="253"/>
        <end position="330"/>
    </location>
</feature>
<name>A0ABQ3W2R6_9LACO</name>
<feature type="transmembrane region" description="Helical" evidence="1">
    <location>
        <begin position="358"/>
        <end position="377"/>
    </location>
</feature>
<dbReference type="Pfam" id="PF03703">
    <property type="entry name" value="bPH_2"/>
    <property type="match status" value="3"/>
</dbReference>
<feature type="transmembrane region" description="Helical" evidence="1">
    <location>
        <begin position="48"/>
        <end position="67"/>
    </location>
</feature>
<feature type="transmembrane region" description="Helical" evidence="1">
    <location>
        <begin position="383"/>
        <end position="406"/>
    </location>
</feature>
<evidence type="ECO:0000313" key="3">
    <source>
        <dbReference type="EMBL" id="GHP14903.1"/>
    </source>
</evidence>
<evidence type="ECO:0000313" key="4">
    <source>
        <dbReference type="Proteomes" id="UP000604765"/>
    </source>
</evidence>
<accession>A0ABQ3W2R6</accession>
<keyword evidence="1" id="KW-0812">Transmembrane</keyword>
<feature type="domain" description="YdbS-like PH" evidence="2">
    <location>
        <begin position="66"/>
        <end position="138"/>
    </location>
</feature>
<feature type="transmembrane region" description="Helical" evidence="1">
    <location>
        <begin position="225"/>
        <end position="247"/>
    </location>
</feature>
<reference evidence="3 4" key="1">
    <citation type="journal article" date="2021" name="Int. J. Syst. Evol. Microbiol.">
        <title>Lentilactobacillus fungorum sp. nov., isolated from spent mushroom substrates.</title>
        <authorList>
            <person name="Tohno M."/>
            <person name="Tanizawa Y."/>
            <person name="Kojima Y."/>
            <person name="Sakamoto M."/>
            <person name="Ohkuma M."/>
            <person name="Kobayashi H."/>
        </authorList>
    </citation>
    <scope>NUCLEOTIDE SEQUENCE [LARGE SCALE GENOMIC DNA]</scope>
    <source>
        <strain evidence="3 4">YK48G</strain>
    </source>
</reference>
<dbReference type="PIRSF" id="PIRSF026631">
    <property type="entry name" value="UCP026631"/>
    <property type="match status" value="1"/>
</dbReference>